<comment type="caution">
    <text evidence="1">The sequence shown here is derived from an EMBL/GenBank/DDBJ whole genome shotgun (WGS) entry which is preliminary data.</text>
</comment>
<evidence type="ECO:0000313" key="2">
    <source>
        <dbReference type="Proteomes" id="UP000789508"/>
    </source>
</evidence>
<reference evidence="1" key="1">
    <citation type="submission" date="2021-06" db="EMBL/GenBank/DDBJ databases">
        <authorList>
            <person name="Kallberg Y."/>
            <person name="Tangrot J."/>
            <person name="Rosling A."/>
        </authorList>
    </citation>
    <scope>NUCLEOTIDE SEQUENCE</scope>
    <source>
        <strain evidence="1">FL130A</strain>
    </source>
</reference>
<keyword evidence="2" id="KW-1185">Reference proteome</keyword>
<protein>
    <submittedName>
        <fullName evidence="1">7526_t:CDS:1</fullName>
    </submittedName>
</protein>
<gene>
    <name evidence="1" type="ORF">ALEPTO_LOCUS13880</name>
</gene>
<dbReference type="AlphaFoldDB" id="A0A9N9J6D7"/>
<dbReference type="EMBL" id="CAJVPS010049334">
    <property type="protein sequence ID" value="CAG8766067.1"/>
    <property type="molecule type" value="Genomic_DNA"/>
</dbReference>
<dbReference type="Proteomes" id="UP000789508">
    <property type="component" value="Unassembled WGS sequence"/>
</dbReference>
<sequence>YCGKEYGGSFGTEKEQKQTEFDQLIVEKSPTDLKWVSQFNAKRLKLALLVE</sequence>
<organism evidence="1 2">
    <name type="scientific">Ambispora leptoticha</name>
    <dbReference type="NCBI Taxonomy" id="144679"/>
    <lineage>
        <taxon>Eukaryota</taxon>
        <taxon>Fungi</taxon>
        <taxon>Fungi incertae sedis</taxon>
        <taxon>Mucoromycota</taxon>
        <taxon>Glomeromycotina</taxon>
        <taxon>Glomeromycetes</taxon>
        <taxon>Archaeosporales</taxon>
        <taxon>Ambisporaceae</taxon>
        <taxon>Ambispora</taxon>
    </lineage>
</organism>
<evidence type="ECO:0000313" key="1">
    <source>
        <dbReference type="EMBL" id="CAG8766067.1"/>
    </source>
</evidence>
<proteinExistence type="predicted"/>
<feature type="non-terminal residue" evidence="1">
    <location>
        <position position="1"/>
    </location>
</feature>
<accession>A0A9N9J6D7</accession>
<name>A0A9N9J6D7_9GLOM</name>
<feature type="non-terminal residue" evidence="1">
    <location>
        <position position="51"/>
    </location>
</feature>